<dbReference type="EMBL" id="MLFU01000040">
    <property type="protein sequence ID" value="KAK1492808.1"/>
    <property type="molecule type" value="Genomic_DNA"/>
</dbReference>
<comment type="caution">
    <text evidence="2">The sequence shown here is derived from an EMBL/GenBank/DDBJ whole genome shotgun (WGS) entry which is preliminary data.</text>
</comment>
<organism evidence="2 3">
    <name type="scientific">Colletotrichum tamarilloi</name>
    <dbReference type="NCBI Taxonomy" id="1209934"/>
    <lineage>
        <taxon>Eukaryota</taxon>
        <taxon>Fungi</taxon>
        <taxon>Dikarya</taxon>
        <taxon>Ascomycota</taxon>
        <taxon>Pezizomycotina</taxon>
        <taxon>Sordariomycetes</taxon>
        <taxon>Hypocreomycetidae</taxon>
        <taxon>Glomerellales</taxon>
        <taxon>Glomerellaceae</taxon>
        <taxon>Colletotrichum</taxon>
        <taxon>Colletotrichum acutatum species complex</taxon>
    </lineage>
</organism>
<protein>
    <submittedName>
        <fullName evidence="2">Uncharacterized protein</fullName>
    </submittedName>
</protein>
<name>A0ABQ9R2N2_9PEZI</name>
<feature type="compositionally biased region" description="Polar residues" evidence="1">
    <location>
        <begin position="82"/>
        <end position="92"/>
    </location>
</feature>
<dbReference type="RefSeq" id="XP_060379651.1">
    <property type="nucleotide sequence ID" value="XM_060525775.1"/>
</dbReference>
<sequence>MLRHHIPTQVATPRCWPVRMPGLEPLSASRFVQPLLLTVVRRTPTLTWHAQFLLPATRKFKLFLQLYYCMLGFARSRDESAQDNSSSKQQARPFQPTHHPLESLRKCMAREDGENREMDGDLTERGGRERQGSLSISNPPHPLSHSRTHAIVTPGRQKNGDISSCSTLRPPMHSKLSRFRLQRPSLPSLFVCSAPRLSPHGQRKGQCFSPPAFQRPRPRAGHGSDGATVVVIRHHHGHRRWILSPHSSAVACAFCQLLIQLTRCAYRR</sequence>
<accession>A0ABQ9R2N2</accession>
<evidence type="ECO:0000256" key="1">
    <source>
        <dbReference type="SAM" id="MobiDB-lite"/>
    </source>
</evidence>
<feature type="compositionally biased region" description="Basic and acidic residues" evidence="1">
    <location>
        <begin position="99"/>
        <end position="131"/>
    </location>
</feature>
<keyword evidence="3" id="KW-1185">Reference proteome</keyword>
<evidence type="ECO:0000313" key="3">
    <source>
        <dbReference type="Proteomes" id="UP001227543"/>
    </source>
</evidence>
<gene>
    <name evidence="2" type="ORF">CTAM01_09759</name>
</gene>
<reference evidence="2 3" key="1">
    <citation type="submission" date="2016-10" db="EMBL/GenBank/DDBJ databases">
        <title>The genome sequence of Colletotrichum fioriniae PJ7.</title>
        <authorList>
            <person name="Baroncelli R."/>
        </authorList>
    </citation>
    <scope>NUCLEOTIDE SEQUENCE [LARGE SCALE GENOMIC DNA]</scope>
    <source>
        <strain evidence="2 3">Tom-12</strain>
    </source>
</reference>
<proteinExistence type="predicted"/>
<evidence type="ECO:0000313" key="2">
    <source>
        <dbReference type="EMBL" id="KAK1492808.1"/>
    </source>
</evidence>
<dbReference type="GeneID" id="85410013"/>
<dbReference type="Proteomes" id="UP001227543">
    <property type="component" value="Unassembled WGS sequence"/>
</dbReference>
<feature type="region of interest" description="Disordered" evidence="1">
    <location>
        <begin position="80"/>
        <end position="145"/>
    </location>
</feature>